<dbReference type="Pfam" id="PF09968">
    <property type="entry name" value="DUF2202"/>
    <property type="match status" value="1"/>
</dbReference>
<evidence type="ECO:0000313" key="3">
    <source>
        <dbReference type="EMBL" id="AHI22316.1"/>
    </source>
</evidence>
<evidence type="ECO:0000259" key="2">
    <source>
        <dbReference type="Pfam" id="PF09968"/>
    </source>
</evidence>
<dbReference type="AlphaFoldDB" id="W5XZ83"/>
<feature type="chain" id="PRO_5004874900" description="DUF2202 domain-containing protein" evidence="1">
    <location>
        <begin position="31"/>
        <end position="197"/>
    </location>
</feature>
<feature type="signal peptide" evidence="1">
    <location>
        <begin position="1"/>
        <end position="30"/>
    </location>
</feature>
<sequence>MKEDVIMKKRLIAGAAAVALGLGLAPAATAQEQLSTAEVATLSRMRDEERMARDLYQAFIDAYGSVRPFSNIVYSEQRHYDAIGTMLDRFGVDDPSAGLPTGTYADAEIQALYDSWLAQGSTSLRDAYAVGVELETADIADLEDAIDESGNASLDATYQNLLDASRNHLSAFQRASSGGGMGGGGMGGGFRWRGGWG</sequence>
<evidence type="ECO:0000256" key="1">
    <source>
        <dbReference type="SAM" id="SignalP"/>
    </source>
</evidence>
<feature type="domain" description="DUF2202" evidence="2">
    <location>
        <begin position="42"/>
        <end position="175"/>
    </location>
</feature>
<keyword evidence="4" id="KW-1185">Reference proteome</keyword>
<dbReference type="STRING" id="1224164.B843_04635"/>
<dbReference type="InterPro" id="IPR009078">
    <property type="entry name" value="Ferritin-like_SF"/>
</dbReference>
<organism evidence="3 4">
    <name type="scientific">Corynebacterium vitaeruminis DSM 20294</name>
    <dbReference type="NCBI Taxonomy" id="1224164"/>
    <lineage>
        <taxon>Bacteria</taxon>
        <taxon>Bacillati</taxon>
        <taxon>Actinomycetota</taxon>
        <taxon>Actinomycetes</taxon>
        <taxon>Mycobacteriales</taxon>
        <taxon>Corynebacteriaceae</taxon>
        <taxon>Corynebacterium</taxon>
    </lineage>
</organism>
<dbReference type="EMBL" id="CP004353">
    <property type="protein sequence ID" value="AHI22316.1"/>
    <property type="molecule type" value="Genomic_DNA"/>
</dbReference>
<dbReference type="SUPFAM" id="SSF47240">
    <property type="entry name" value="Ferritin-like"/>
    <property type="match status" value="1"/>
</dbReference>
<dbReference type="InterPro" id="IPR012347">
    <property type="entry name" value="Ferritin-like"/>
</dbReference>
<dbReference type="CDD" id="cd01048">
    <property type="entry name" value="Ferritin_like_AB2"/>
    <property type="match status" value="1"/>
</dbReference>
<reference evidence="3 4" key="1">
    <citation type="submission" date="2013-02" db="EMBL/GenBank/DDBJ databases">
        <title>The complete genome sequence of Corynebacterium vitaeruminis DSM 20294.</title>
        <authorList>
            <person name="Ruckert C."/>
            <person name="Albersmeier A."/>
            <person name="Kalinowski J."/>
        </authorList>
    </citation>
    <scope>NUCLEOTIDE SEQUENCE [LARGE SCALE GENOMIC DNA]</scope>
    <source>
        <strain evidence="4">ATCC 10234</strain>
    </source>
</reference>
<evidence type="ECO:0000313" key="4">
    <source>
        <dbReference type="Proteomes" id="UP000019222"/>
    </source>
</evidence>
<accession>W5XZ83</accession>
<dbReference type="InterPro" id="IPR019243">
    <property type="entry name" value="DUF2202"/>
</dbReference>
<protein>
    <recommendedName>
        <fullName evidence="2">DUF2202 domain-containing protein</fullName>
    </recommendedName>
</protein>
<gene>
    <name evidence="3" type="ORF">B843_04635</name>
</gene>
<dbReference type="PATRIC" id="fig|1224164.3.peg.920"/>
<dbReference type="KEGG" id="cvt:B843_04635"/>
<dbReference type="Gene3D" id="1.20.1260.10">
    <property type="match status" value="1"/>
</dbReference>
<name>W5XZ83_9CORY</name>
<dbReference type="Proteomes" id="UP000019222">
    <property type="component" value="Chromosome"/>
</dbReference>
<keyword evidence="1" id="KW-0732">Signal</keyword>
<dbReference type="eggNOG" id="COG4902">
    <property type="taxonomic scope" value="Bacteria"/>
</dbReference>
<dbReference type="RefSeq" id="WP_025252354.1">
    <property type="nucleotide sequence ID" value="NZ_CP004353.1"/>
</dbReference>
<dbReference type="HOGENOM" id="CLU_118456_0_0_11"/>
<proteinExistence type="predicted"/>